<dbReference type="InterPro" id="IPR010195">
    <property type="entry name" value="Uncharacterised_peroxidase-rel"/>
</dbReference>
<dbReference type="GO" id="GO:0051920">
    <property type="term" value="F:peroxiredoxin activity"/>
    <property type="evidence" value="ECO:0007669"/>
    <property type="project" value="InterPro"/>
</dbReference>
<feature type="domain" description="Carboxymuconolactone decarboxylase-like" evidence="1">
    <location>
        <begin position="51"/>
        <end position="99"/>
    </location>
</feature>
<dbReference type="AlphaFoldDB" id="A0A252A5V5"/>
<dbReference type="EMBL" id="JOMM01000041">
    <property type="protein sequence ID" value="OUI84958.1"/>
    <property type="molecule type" value="Genomic_DNA"/>
</dbReference>
<keyword evidence="2" id="KW-0575">Peroxidase</keyword>
<dbReference type="InterPro" id="IPR003779">
    <property type="entry name" value="CMD-like"/>
</dbReference>
<proteinExistence type="predicted"/>
<dbReference type="RefSeq" id="WP_086641586.1">
    <property type="nucleotide sequence ID" value="NZ_JOMM01000041.1"/>
</dbReference>
<name>A0A252A5V5_9PROT</name>
<comment type="caution">
    <text evidence="2">The sequence shown here is derived from an EMBL/GenBank/DDBJ whole genome shotgun (WGS) entry which is preliminary data.</text>
</comment>
<organism evidence="2 3">
    <name type="scientific">Acetobacter tropicalis</name>
    <dbReference type="NCBI Taxonomy" id="104102"/>
    <lineage>
        <taxon>Bacteria</taxon>
        <taxon>Pseudomonadati</taxon>
        <taxon>Pseudomonadota</taxon>
        <taxon>Alphaproteobacteria</taxon>
        <taxon>Acetobacterales</taxon>
        <taxon>Acetobacteraceae</taxon>
        <taxon>Acetobacter</taxon>
    </lineage>
</organism>
<keyword evidence="2" id="KW-0560">Oxidoreductase</keyword>
<dbReference type="NCBIfam" id="TIGR00778">
    <property type="entry name" value="ahpD_dom"/>
    <property type="match status" value="1"/>
</dbReference>
<accession>A0A252A5V5</accession>
<reference evidence="2 3" key="1">
    <citation type="submission" date="2014-06" db="EMBL/GenBank/DDBJ databases">
        <authorList>
            <person name="Ju J."/>
            <person name="Zhang J."/>
        </authorList>
    </citation>
    <scope>NUCLEOTIDE SEQUENCE [LARGE SCALE GENOMIC DNA]</scope>
    <source>
        <strain evidence="2">DmW_042</strain>
    </source>
</reference>
<dbReference type="InterPro" id="IPR004675">
    <property type="entry name" value="AhpD_core"/>
</dbReference>
<dbReference type="PANTHER" id="PTHR35446">
    <property type="entry name" value="SI:CH211-175M2.5"/>
    <property type="match status" value="1"/>
</dbReference>
<evidence type="ECO:0000313" key="3">
    <source>
        <dbReference type="Proteomes" id="UP000194565"/>
    </source>
</evidence>
<dbReference type="Pfam" id="PF02627">
    <property type="entry name" value="CMD"/>
    <property type="match status" value="1"/>
</dbReference>
<gene>
    <name evidence="2" type="ORF">HC62_12445</name>
</gene>
<dbReference type="SUPFAM" id="SSF69118">
    <property type="entry name" value="AhpD-like"/>
    <property type="match status" value="1"/>
</dbReference>
<dbReference type="NCBIfam" id="TIGR01926">
    <property type="entry name" value="peroxid_rel"/>
    <property type="match status" value="1"/>
</dbReference>
<dbReference type="InterPro" id="IPR029032">
    <property type="entry name" value="AhpD-like"/>
</dbReference>
<protein>
    <submittedName>
        <fullName evidence="2">Alkylhydroperoxidase</fullName>
    </submittedName>
</protein>
<sequence length="191" mass="21155">MARFSVKPLRWEPYLPPVDVAVATAAQLAAMQVTPSGIKISPYVRTLAHDPQSYIARTQLYNHIMYAKEGLAQHDRELVALVTSLINGCVYCASVHARKYISLTDRGDIVQELYVHGIGGTFDTRIKALIDFCYHLAVSPVKIDEKSGESLKNHGFTCSEIVDVIKTVAIFSMANRLMHTLGHARSAQDRA</sequence>
<dbReference type="Gene3D" id="1.20.1290.10">
    <property type="entry name" value="AhpD-like"/>
    <property type="match status" value="1"/>
</dbReference>
<dbReference type="PANTHER" id="PTHR35446:SF2">
    <property type="entry name" value="CARBOXYMUCONOLACTONE DECARBOXYLASE-LIKE DOMAIN-CONTAINING PROTEIN"/>
    <property type="match status" value="1"/>
</dbReference>
<dbReference type="Proteomes" id="UP000194565">
    <property type="component" value="Unassembled WGS sequence"/>
</dbReference>
<evidence type="ECO:0000259" key="1">
    <source>
        <dbReference type="Pfam" id="PF02627"/>
    </source>
</evidence>
<evidence type="ECO:0000313" key="2">
    <source>
        <dbReference type="EMBL" id="OUI84958.1"/>
    </source>
</evidence>